<dbReference type="Proteomes" id="UP000176998">
    <property type="component" value="Unassembled WGS sequence"/>
</dbReference>
<reference evidence="1 2" key="1">
    <citation type="submission" date="2016-09" db="EMBL/GenBank/DDBJ databases">
        <authorList>
            <person name="Capua I."/>
            <person name="De Benedictis P."/>
            <person name="Joannis T."/>
            <person name="Lombin L.H."/>
            <person name="Cattoli G."/>
        </authorList>
    </citation>
    <scope>NUCLEOTIDE SEQUENCE [LARGE SCALE GENOMIC DNA]</scope>
    <source>
        <strain evidence="1 2">IMI 309357</strain>
    </source>
</reference>
<keyword evidence="2" id="KW-1185">Reference proteome</keyword>
<evidence type="ECO:0000313" key="2">
    <source>
        <dbReference type="Proteomes" id="UP000176998"/>
    </source>
</evidence>
<evidence type="ECO:0000313" key="1">
    <source>
        <dbReference type="EMBL" id="OHE96718.1"/>
    </source>
</evidence>
<dbReference type="RefSeq" id="XP_022473874.1">
    <property type="nucleotide sequence ID" value="XM_022619670.1"/>
</dbReference>
<comment type="caution">
    <text evidence="1">The sequence shown here is derived from an EMBL/GenBank/DDBJ whole genome shotgun (WGS) entry which is preliminary data.</text>
</comment>
<name>A0A1G4B5J1_9PEZI</name>
<sequence>MIVQEQFDAATKLLVRRFPGERENKHDDEEWILCGKYIPQVLTLSKNYVDSQTKSRPLKTSMNFINLLVNAAKSERKMTQGLEIQLEMLEYNDLLLALLCSWLGMAVAARERYKEGLDLLLKGNKVLQSPAGKIRTQMMVWSFNTPRNYYTAWSSSPFASLRARMKRRNDAEYRVNITRNILETLLLVLAG</sequence>
<accession>A0A1G4B5J1</accession>
<organism evidence="1 2">
    <name type="scientific">Colletotrichum orchidophilum</name>
    <dbReference type="NCBI Taxonomy" id="1209926"/>
    <lineage>
        <taxon>Eukaryota</taxon>
        <taxon>Fungi</taxon>
        <taxon>Dikarya</taxon>
        <taxon>Ascomycota</taxon>
        <taxon>Pezizomycotina</taxon>
        <taxon>Sordariomycetes</taxon>
        <taxon>Hypocreomycetidae</taxon>
        <taxon>Glomerellales</taxon>
        <taxon>Glomerellaceae</taxon>
        <taxon>Colletotrichum</taxon>
    </lineage>
</organism>
<proteinExistence type="predicted"/>
<protein>
    <submittedName>
        <fullName evidence="1">Uncharacterized protein</fullName>
    </submittedName>
</protein>
<dbReference type="OrthoDB" id="6161812at2759"/>
<dbReference type="GeneID" id="34561180"/>
<dbReference type="AlphaFoldDB" id="A0A1G4B5J1"/>
<dbReference type="EMBL" id="MJBS01000066">
    <property type="protein sequence ID" value="OHE96718.1"/>
    <property type="molecule type" value="Genomic_DNA"/>
</dbReference>
<gene>
    <name evidence="1" type="ORF">CORC01_08035</name>
</gene>